<keyword evidence="3" id="KW-1185">Reference proteome</keyword>
<sequence>MPILVASSGSCGIVMYAGGLRPRSVWPASQKKFAQIGFHERLRSSSVSGSGLQWLAGPMSMAVRSRCRDHRMSALRRQKNRIPAVAITAGMRLLCAIRDSNPEPAASGSGSGGHSQPITGDRNCPSTWRDAETRYMVAHGRSRAITPNSWCNFGAGRIRFRRRGHTSRLSGTVGRRVPKTGRAGGTWRISHCSRRPAGTAVEVAGPAEHWQPKTPGHRERSI</sequence>
<evidence type="ECO:0000313" key="2">
    <source>
        <dbReference type="EMBL" id="PWV72731.1"/>
    </source>
</evidence>
<gene>
    <name evidence="2" type="ORF">DFR69_10840</name>
</gene>
<comment type="caution">
    <text evidence="2">The sequence shown here is derived from an EMBL/GenBank/DDBJ whole genome shotgun (WGS) entry which is preliminary data.</text>
</comment>
<feature type="region of interest" description="Disordered" evidence="1">
    <location>
        <begin position="102"/>
        <end position="126"/>
    </location>
</feature>
<dbReference type="EMBL" id="QGTL01000008">
    <property type="protein sequence ID" value="PWV72731.1"/>
    <property type="molecule type" value="Genomic_DNA"/>
</dbReference>
<name>A0A317NBW3_9NOCA</name>
<accession>A0A317NBW3</accession>
<proteinExistence type="predicted"/>
<reference evidence="2 3" key="1">
    <citation type="submission" date="2018-05" db="EMBL/GenBank/DDBJ databases">
        <title>Genomic Encyclopedia of Type Strains, Phase IV (KMG-IV): sequencing the most valuable type-strain genomes for metagenomic binning, comparative biology and taxonomic classification.</title>
        <authorList>
            <person name="Goeker M."/>
        </authorList>
    </citation>
    <scope>NUCLEOTIDE SEQUENCE [LARGE SCALE GENOMIC DNA]</scope>
    <source>
        <strain evidence="2 3">DSM 44717</strain>
    </source>
</reference>
<evidence type="ECO:0000256" key="1">
    <source>
        <dbReference type="SAM" id="MobiDB-lite"/>
    </source>
</evidence>
<organism evidence="2 3">
    <name type="scientific">Nocardia neocaledoniensis</name>
    <dbReference type="NCBI Taxonomy" id="236511"/>
    <lineage>
        <taxon>Bacteria</taxon>
        <taxon>Bacillati</taxon>
        <taxon>Actinomycetota</taxon>
        <taxon>Actinomycetes</taxon>
        <taxon>Mycobacteriales</taxon>
        <taxon>Nocardiaceae</taxon>
        <taxon>Nocardia</taxon>
    </lineage>
</organism>
<protein>
    <submittedName>
        <fullName evidence="2">Uncharacterized protein</fullName>
    </submittedName>
</protein>
<evidence type="ECO:0000313" key="3">
    <source>
        <dbReference type="Proteomes" id="UP000246410"/>
    </source>
</evidence>
<dbReference type="Proteomes" id="UP000246410">
    <property type="component" value="Unassembled WGS sequence"/>
</dbReference>
<dbReference type="AlphaFoldDB" id="A0A317NBW3"/>